<dbReference type="RefSeq" id="WP_133284421.1">
    <property type="nucleotide sequence ID" value="NZ_SMSI01000002.1"/>
</dbReference>
<accession>A0A4R5PJ91</accession>
<evidence type="ECO:0000256" key="1">
    <source>
        <dbReference type="SAM" id="SignalP"/>
    </source>
</evidence>
<proteinExistence type="predicted"/>
<sequence>MRKFFFLPALLVIVITAYSGGSDKPGSKSSNCSDTTAFVMSQKFVRRALKAPSTAEFPYMSDDGVMVSKQGNCRFTVHGYVDAQNGFGAQIRTRYMVDVSADAAGKSWSSSNLTLF</sequence>
<protein>
    <submittedName>
        <fullName evidence="2">Uncharacterized protein</fullName>
    </submittedName>
</protein>
<evidence type="ECO:0000313" key="3">
    <source>
        <dbReference type="Proteomes" id="UP000295131"/>
    </source>
</evidence>
<dbReference type="AlphaFoldDB" id="A0A4R5PJ91"/>
<comment type="caution">
    <text evidence="2">The sequence shown here is derived from an EMBL/GenBank/DDBJ whole genome shotgun (WGS) entry which is preliminary data.</text>
</comment>
<keyword evidence="3" id="KW-1185">Reference proteome</keyword>
<feature type="chain" id="PRO_5020957210" evidence="1">
    <location>
        <begin position="20"/>
        <end position="116"/>
    </location>
</feature>
<organism evidence="2 3">
    <name type="scientific">Pseudohoeflea suaedae</name>
    <dbReference type="NCBI Taxonomy" id="877384"/>
    <lineage>
        <taxon>Bacteria</taxon>
        <taxon>Pseudomonadati</taxon>
        <taxon>Pseudomonadota</taxon>
        <taxon>Alphaproteobacteria</taxon>
        <taxon>Hyphomicrobiales</taxon>
        <taxon>Rhizobiaceae</taxon>
        <taxon>Pseudohoeflea</taxon>
    </lineage>
</organism>
<dbReference type="Proteomes" id="UP000295131">
    <property type="component" value="Unassembled WGS sequence"/>
</dbReference>
<keyword evidence="1" id="KW-0732">Signal</keyword>
<feature type="signal peptide" evidence="1">
    <location>
        <begin position="1"/>
        <end position="19"/>
    </location>
</feature>
<dbReference type="OrthoDB" id="74312at2"/>
<gene>
    <name evidence="2" type="ORF">E2A64_10315</name>
</gene>
<reference evidence="2 3" key="1">
    <citation type="journal article" date="2013" name="Int. J. Syst. Evol. Microbiol.">
        <title>Hoeflea suaedae sp. nov., an endophytic bacterium isolated from the root of the halophyte Suaeda maritima.</title>
        <authorList>
            <person name="Chung E.J."/>
            <person name="Park J.A."/>
            <person name="Pramanik P."/>
            <person name="Bibi F."/>
            <person name="Jeon C.O."/>
            <person name="Chung Y.R."/>
        </authorList>
    </citation>
    <scope>NUCLEOTIDE SEQUENCE [LARGE SCALE GENOMIC DNA]</scope>
    <source>
        <strain evidence="2 3">YC6898</strain>
    </source>
</reference>
<evidence type="ECO:0000313" key="2">
    <source>
        <dbReference type="EMBL" id="TDH35721.1"/>
    </source>
</evidence>
<name>A0A4R5PJ91_9HYPH</name>
<dbReference type="EMBL" id="SMSI01000002">
    <property type="protein sequence ID" value="TDH35721.1"/>
    <property type="molecule type" value="Genomic_DNA"/>
</dbReference>